<evidence type="ECO:0000256" key="3">
    <source>
        <dbReference type="ARBA" id="ARBA00022737"/>
    </source>
</evidence>
<keyword evidence="3" id="KW-0677">Repeat</keyword>
<dbReference type="PANTHER" id="PTHR10552:SF6">
    <property type="entry name" value="U2 SMALL NUCLEAR RIBONUCLEOPROTEIN A"/>
    <property type="match status" value="1"/>
</dbReference>
<dbReference type="PROSITE" id="PS51450">
    <property type="entry name" value="LRR"/>
    <property type="match status" value="2"/>
</dbReference>
<dbReference type="EMBL" id="JAEFCI010006124">
    <property type="protein sequence ID" value="KAG5459890.1"/>
    <property type="molecule type" value="Genomic_DNA"/>
</dbReference>
<organism evidence="7 8">
    <name type="scientific">Olpidium bornovanus</name>
    <dbReference type="NCBI Taxonomy" id="278681"/>
    <lineage>
        <taxon>Eukaryota</taxon>
        <taxon>Fungi</taxon>
        <taxon>Fungi incertae sedis</taxon>
        <taxon>Olpidiomycota</taxon>
        <taxon>Olpidiomycotina</taxon>
        <taxon>Olpidiomycetes</taxon>
        <taxon>Olpidiales</taxon>
        <taxon>Olpidiaceae</taxon>
        <taxon>Olpidium</taxon>
    </lineage>
</organism>
<accession>A0A8H8DIU1</accession>
<evidence type="ECO:0000256" key="6">
    <source>
        <dbReference type="ARBA" id="ARBA00024238"/>
    </source>
</evidence>
<dbReference type="GO" id="GO:0030620">
    <property type="term" value="F:U2 snRNA binding"/>
    <property type="evidence" value="ECO:0007669"/>
    <property type="project" value="InterPro"/>
</dbReference>
<gene>
    <name evidence="7" type="ORF">BJ554DRAFT_8137</name>
</gene>
<proteinExistence type="inferred from homology"/>
<evidence type="ECO:0000256" key="5">
    <source>
        <dbReference type="ARBA" id="ARBA00024196"/>
    </source>
</evidence>
<dbReference type="GO" id="GO:0005686">
    <property type="term" value="C:U2 snRNP"/>
    <property type="evidence" value="ECO:0007669"/>
    <property type="project" value="TreeGrafter"/>
</dbReference>
<keyword evidence="2" id="KW-0433">Leucine-rich repeat</keyword>
<dbReference type="Gene3D" id="3.80.10.10">
    <property type="entry name" value="Ribonuclease Inhibitor"/>
    <property type="match status" value="2"/>
</dbReference>
<sequence length="249" mass="27157">MKITADLIQNSPSFINAVKDRELDLRGNKINQIENLGATKAARLFVVTDAVPILCPFCPPRGKPQLVPSRAASAFPLPRRLHVAGNANDLNDCIDFSDNDLHFLGNFPLLPRLHVILASNNRIQKLDASLGDFLPNLTALVLTNNSIAELEDLTALRSLSKLVHLSLLDNPVSKKPHYREWVTYNLPKLRVLDFQKIGDKVGPVTLCRETIFSASSEEEAEPAVQAVSSAAGAAAGGHTTPRCILARDE</sequence>
<evidence type="ECO:0000256" key="1">
    <source>
        <dbReference type="ARBA" id="ARBA00004123"/>
    </source>
</evidence>
<feature type="non-terminal residue" evidence="7">
    <location>
        <position position="249"/>
    </location>
</feature>
<dbReference type="PANTHER" id="PTHR10552">
    <property type="entry name" value="U2 SMALL NUCLEAR RIBONUCLEOPROTEIN A"/>
    <property type="match status" value="1"/>
</dbReference>
<dbReference type="OrthoDB" id="433501at2759"/>
<name>A0A8H8DIU1_9FUNG</name>
<evidence type="ECO:0000313" key="8">
    <source>
        <dbReference type="Proteomes" id="UP000673691"/>
    </source>
</evidence>
<protein>
    <recommendedName>
        <fullName evidence="6">U2 small nuclear ribonucleoprotein A'</fullName>
    </recommendedName>
</protein>
<reference evidence="7 8" key="1">
    <citation type="journal article" name="Sci. Rep.">
        <title>Genome-scale phylogenetic analyses confirm Olpidium as the closest living zoosporic fungus to the non-flagellated, terrestrial fungi.</title>
        <authorList>
            <person name="Chang Y."/>
            <person name="Rochon D."/>
            <person name="Sekimoto S."/>
            <person name="Wang Y."/>
            <person name="Chovatia M."/>
            <person name="Sandor L."/>
            <person name="Salamov A."/>
            <person name="Grigoriev I.V."/>
            <person name="Stajich J.E."/>
            <person name="Spatafora J.W."/>
        </authorList>
    </citation>
    <scope>NUCLEOTIDE SEQUENCE [LARGE SCALE GENOMIC DNA]</scope>
    <source>
        <strain evidence="7">S191</strain>
    </source>
</reference>
<dbReference type="Pfam" id="PF14580">
    <property type="entry name" value="LRR_9"/>
    <property type="match status" value="2"/>
</dbReference>
<evidence type="ECO:0000256" key="2">
    <source>
        <dbReference type="ARBA" id="ARBA00022614"/>
    </source>
</evidence>
<dbReference type="InterPro" id="IPR001611">
    <property type="entry name" value="Leu-rich_rpt"/>
</dbReference>
<keyword evidence="4" id="KW-0539">Nucleus</keyword>
<evidence type="ECO:0000313" key="7">
    <source>
        <dbReference type="EMBL" id="KAG5459890.1"/>
    </source>
</evidence>
<evidence type="ECO:0000256" key="4">
    <source>
        <dbReference type="ARBA" id="ARBA00023242"/>
    </source>
</evidence>
<keyword evidence="8" id="KW-1185">Reference proteome</keyword>
<comment type="similarity">
    <text evidence="5">Belongs to the U2 small nuclear ribonucleoprotein A family.</text>
</comment>
<comment type="subcellular location">
    <subcellularLocation>
        <location evidence="1">Nucleus</location>
    </subcellularLocation>
</comment>
<dbReference type="InterPro" id="IPR032675">
    <property type="entry name" value="LRR_dom_sf"/>
</dbReference>
<dbReference type="Proteomes" id="UP000673691">
    <property type="component" value="Unassembled WGS sequence"/>
</dbReference>
<dbReference type="AlphaFoldDB" id="A0A8H8DIU1"/>
<dbReference type="SUPFAM" id="SSF52058">
    <property type="entry name" value="L domain-like"/>
    <property type="match status" value="1"/>
</dbReference>
<comment type="caution">
    <text evidence="7">The sequence shown here is derived from an EMBL/GenBank/DDBJ whole genome shotgun (WGS) entry which is preliminary data.</text>
</comment>
<dbReference type="InterPro" id="IPR044640">
    <property type="entry name" value="RU2A"/>
</dbReference>
<dbReference type="GO" id="GO:0000398">
    <property type="term" value="P:mRNA splicing, via spliceosome"/>
    <property type="evidence" value="ECO:0007669"/>
    <property type="project" value="InterPro"/>
</dbReference>